<evidence type="ECO:0000256" key="1">
    <source>
        <dbReference type="ARBA" id="ARBA00008919"/>
    </source>
</evidence>
<accession>A0A368L1G7</accession>
<protein>
    <recommendedName>
        <fullName evidence="4">Fucosyltransferase C-terminal domain-containing protein</fullName>
    </recommendedName>
</protein>
<name>A0A368L1G7_9BURK</name>
<dbReference type="InterPro" id="IPR055270">
    <property type="entry name" value="Glyco_tran_10_C"/>
</dbReference>
<dbReference type="Pfam" id="PF00852">
    <property type="entry name" value="Glyco_transf_10"/>
    <property type="match status" value="1"/>
</dbReference>
<comment type="caution">
    <text evidence="5">The sequence shown here is derived from an EMBL/GenBank/DDBJ whole genome shotgun (WGS) entry which is preliminary data.</text>
</comment>
<evidence type="ECO:0000259" key="4">
    <source>
        <dbReference type="Pfam" id="PF00852"/>
    </source>
</evidence>
<reference evidence="5 6" key="1">
    <citation type="journal article" date="2018" name="Int. J. Syst. Evol. Microbiol.">
        <title>Parvibium lacunae gen. nov., sp. nov., a new member of the family Alcaligenaceae isolated from a freshwater pond.</title>
        <authorList>
            <person name="Chen W.M."/>
            <person name="Xie P.B."/>
            <person name="Hsu M.Y."/>
            <person name="Sheu S.Y."/>
        </authorList>
    </citation>
    <scope>NUCLEOTIDE SEQUENCE [LARGE SCALE GENOMIC DNA]</scope>
    <source>
        <strain evidence="5 6">KMB9</strain>
    </source>
</reference>
<keyword evidence="2" id="KW-0328">Glycosyltransferase</keyword>
<comment type="similarity">
    <text evidence="1">Belongs to the glycosyltransferase 10 family.</text>
</comment>
<evidence type="ECO:0000256" key="2">
    <source>
        <dbReference type="ARBA" id="ARBA00022676"/>
    </source>
</evidence>
<dbReference type="EMBL" id="QPGB01000003">
    <property type="protein sequence ID" value="RCS57405.1"/>
    <property type="molecule type" value="Genomic_DNA"/>
</dbReference>
<dbReference type="Gene3D" id="3.40.50.11660">
    <property type="entry name" value="Glycosyl transferase family 10, C-terminal domain"/>
    <property type="match status" value="1"/>
</dbReference>
<dbReference type="PANTHER" id="PTHR11929">
    <property type="entry name" value="ALPHA- 1,3 -FUCOSYLTRANSFERASE"/>
    <property type="match status" value="1"/>
</dbReference>
<feature type="domain" description="Fucosyltransferase C-terminal" evidence="4">
    <location>
        <begin position="219"/>
        <end position="313"/>
    </location>
</feature>
<dbReference type="InterPro" id="IPR038577">
    <property type="entry name" value="GT10-like_C_sf"/>
</dbReference>
<dbReference type="OrthoDB" id="9791032at2"/>
<evidence type="ECO:0000313" key="6">
    <source>
        <dbReference type="Proteomes" id="UP000252357"/>
    </source>
</evidence>
<dbReference type="Proteomes" id="UP000252357">
    <property type="component" value="Unassembled WGS sequence"/>
</dbReference>
<dbReference type="SUPFAM" id="SSF53756">
    <property type="entry name" value="UDP-Glycosyltransferase/glycogen phosphorylase"/>
    <property type="match status" value="1"/>
</dbReference>
<keyword evidence="3" id="KW-0808">Transferase</keyword>
<keyword evidence="6" id="KW-1185">Reference proteome</keyword>
<organism evidence="5 6">
    <name type="scientific">Parvibium lacunae</name>
    <dbReference type="NCBI Taxonomy" id="1888893"/>
    <lineage>
        <taxon>Bacteria</taxon>
        <taxon>Pseudomonadati</taxon>
        <taxon>Pseudomonadota</taxon>
        <taxon>Betaproteobacteria</taxon>
        <taxon>Burkholderiales</taxon>
        <taxon>Alcaligenaceae</taxon>
        <taxon>Parvibium</taxon>
    </lineage>
</organism>
<evidence type="ECO:0000313" key="5">
    <source>
        <dbReference type="EMBL" id="RCS57405.1"/>
    </source>
</evidence>
<dbReference type="GO" id="GO:0008417">
    <property type="term" value="F:fucosyltransferase activity"/>
    <property type="evidence" value="ECO:0007669"/>
    <property type="project" value="InterPro"/>
</dbReference>
<proteinExistence type="inferred from homology"/>
<dbReference type="GO" id="GO:0016020">
    <property type="term" value="C:membrane"/>
    <property type="evidence" value="ECO:0007669"/>
    <property type="project" value="InterPro"/>
</dbReference>
<dbReference type="AlphaFoldDB" id="A0A368L1G7"/>
<dbReference type="PANTHER" id="PTHR11929:SF194">
    <property type="entry name" value="ALPHA-(1,3)-FUCOSYLTRANSFERASE 10"/>
    <property type="match status" value="1"/>
</dbReference>
<sequence>MPIANQINLAFVATNISNNSIFDLAAAGNRDNCYYPYWYLKCLLEQHRILLQTPDRICSDAAEVWYLDMDVQSHASSKRDFLILLETELLKPQNGVTAKLANYRKIFTWRDDLVDDNRYIKINFPNQLVIPEVGDWRARDKFCCMIAGNKTTAISDPRELYSERVETIRWFEQNAPHDFDLYGMDWDIPAPPTSGVIGKIVLKIYRKTFDLFKINKIYHPFRSYRGPIKQKSSILRKTKFAICYENVCDLPGYITEKIFDCFFSGCIPVYWGADNITDHIPANCFIDRRDFADIQTMYSYLKSINEEKYTTYQQAISDFLQSPASYSFSAEYFAETITKIIVSDIDHV</sequence>
<gene>
    <name evidence="5" type="ORF">DU000_08050</name>
</gene>
<dbReference type="InterPro" id="IPR001503">
    <property type="entry name" value="Glyco_trans_10"/>
</dbReference>
<evidence type="ECO:0000256" key="3">
    <source>
        <dbReference type="ARBA" id="ARBA00022679"/>
    </source>
</evidence>
<dbReference type="RefSeq" id="WP_114402886.1">
    <property type="nucleotide sequence ID" value="NZ_QPGB01000003.1"/>
</dbReference>